<dbReference type="EMBL" id="LXQA011303472">
    <property type="protein sequence ID" value="MCI92521.1"/>
    <property type="molecule type" value="Genomic_DNA"/>
</dbReference>
<accession>A0A392VZV5</accession>
<reference evidence="1 2" key="1">
    <citation type="journal article" date="2018" name="Front. Plant Sci.">
        <title>Red Clover (Trifolium pratense) and Zigzag Clover (T. medium) - A Picture of Genomic Similarities and Differences.</title>
        <authorList>
            <person name="Dluhosova J."/>
            <person name="Istvanek J."/>
            <person name="Nedelnik J."/>
            <person name="Repkova J."/>
        </authorList>
    </citation>
    <scope>NUCLEOTIDE SEQUENCE [LARGE SCALE GENOMIC DNA]</scope>
    <source>
        <strain evidence="2">cv. 10/8</strain>
        <tissue evidence="1">Leaf</tissue>
    </source>
</reference>
<dbReference type="AlphaFoldDB" id="A0A392VZV5"/>
<proteinExistence type="predicted"/>
<keyword evidence="2" id="KW-1185">Reference proteome</keyword>
<feature type="non-terminal residue" evidence="1">
    <location>
        <position position="42"/>
    </location>
</feature>
<evidence type="ECO:0000313" key="2">
    <source>
        <dbReference type="Proteomes" id="UP000265520"/>
    </source>
</evidence>
<organism evidence="1 2">
    <name type="scientific">Trifolium medium</name>
    <dbReference type="NCBI Taxonomy" id="97028"/>
    <lineage>
        <taxon>Eukaryota</taxon>
        <taxon>Viridiplantae</taxon>
        <taxon>Streptophyta</taxon>
        <taxon>Embryophyta</taxon>
        <taxon>Tracheophyta</taxon>
        <taxon>Spermatophyta</taxon>
        <taxon>Magnoliopsida</taxon>
        <taxon>eudicotyledons</taxon>
        <taxon>Gunneridae</taxon>
        <taxon>Pentapetalae</taxon>
        <taxon>rosids</taxon>
        <taxon>fabids</taxon>
        <taxon>Fabales</taxon>
        <taxon>Fabaceae</taxon>
        <taxon>Papilionoideae</taxon>
        <taxon>50 kb inversion clade</taxon>
        <taxon>NPAAA clade</taxon>
        <taxon>Hologalegina</taxon>
        <taxon>IRL clade</taxon>
        <taxon>Trifolieae</taxon>
        <taxon>Trifolium</taxon>
    </lineage>
</organism>
<name>A0A392VZV5_9FABA</name>
<sequence>MCPALLWSLSEEPATRLRTFSIHWRAMASTGDSLAQRRHRSL</sequence>
<dbReference type="Proteomes" id="UP000265520">
    <property type="component" value="Unassembled WGS sequence"/>
</dbReference>
<protein>
    <submittedName>
        <fullName evidence="1">Uncharacterized protein</fullName>
    </submittedName>
</protein>
<evidence type="ECO:0000313" key="1">
    <source>
        <dbReference type="EMBL" id="MCI92521.1"/>
    </source>
</evidence>
<comment type="caution">
    <text evidence="1">The sequence shown here is derived from an EMBL/GenBank/DDBJ whole genome shotgun (WGS) entry which is preliminary data.</text>
</comment>